<dbReference type="AlphaFoldDB" id="A0A6J8F4Q8"/>
<comment type="subcellular location">
    <subcellularLocation>
        <location evidence="1">Membrane</location>
        <topology evidence="1">Single-pass type I membrane protein</topology>
    </subcellularLocation>
</comment>
<dbReference type="InterPro" id="IPR007110">
    <property type="entry name" value="Ig-like_dom"/>
</dbReference>
<dbReference type="InterPro" id="IPR013783">
    <property type="entry name" value="Ig-like_fold"/>
</dbReference>
<keyword evidence="3" id="KW-1015">Disulfide bond</keyword>
<sequence>MCELGITCNYQNLGIAYKILSSENETYGTKGSQINLTFTLNKTQSFQQPFRLDEDAVKYIFQFNLMIKKASTEDDGIYDCFIVIPWIDIVVAPIRFLYQTDDNILYGQEERAMNISCETVPGHTQEKLSIKHNGTTLTASKSNTVTFTFIPDRHDNFKEYECVGGQVFPLVRVTLLVNYAPDVQVIARKHSLDCIATGLPQTYTFKKWDHQSEQGEHVRFLNGLHNGTLNLKMLKLKYQISGIYICTVSNGIPDVNGSLFQMGFTSLQYTGHSIFASENRNVKVVQLYKPITLTFLLYSDPIVEEIRMKGVAADHEKNETILEFRLSGTDLMYTESGQKGKIKGYKISFDFKMFSSDYEMYNIWARNERGEDSFSFKIQAIGEPIFAPENRNVKHGELGQPLILTFVLYSNPIMEDIWIESVSTGNNQAKTKEVFNISNRTLPYTVFGNKGNISGYEIIFETKILTSNDFHEYNMWAKNKLGVDFYRFEIIEMGSLKNKGKDKTRFITSTCIAAGLLVYVIIVHICSRVKQISLCSKQSTTLEELHYHTYDEIGSMSNQTTTIRFSVVDQPGPSQQTTIVQSSQTAFSPTDINNQLPFNDRPESSSRVFPPENLVNAVHQHVISEEPIDVSSAISDENTRHSYMSCIEEGDISPDGSLQSFQRRRNRSEHSSFTNETSTCSTDSEESKIDSLNTTSVDINVGDGYENPYQTIMQEIHDTHQYSSIIQPVEQIDVTDYVNLRF</sequence>
<evidence type="ECO:0000256" key="3">
    <source>
        <dbReference type="ARBA" id="ARBA00023157"/>
    </source>
</evidence>
<dbReference type="Gene3D" id="2.60.40.10">
    <property type="entry name" value="Immunoglobulins"/>
    <property type="match status" value="1"/>
</dbReference>
<reference evidence="8 9" key="1">
    <citation type="submission" date="2020-06" db="EMBL/GenBank/DDBJ databases">
        <authorList>
            <person name="Li R."/>
            <person name="Bekaert M."/>
        </authorList>
    </citation>
    <scope>NUCLEOTIDE SEQUENCE [LARGE SCALE GENOMIC DNA]</scope>
    <source>
        <strain evidence="9">wild</strain>
    </source>
</reference>
<evidence type="ECO:0000256" key="5">
    <source>
        <dbReference type="ARBA" id="ARBA00023319"/>
    </source>
</evidence>
<evidence type="ECO:0000256" key="6">
    <source>
        <dbReference type="SAM" id="MobiDB-lite"/>
    </source>
</evidence>
<dbReference type="InterPro" id="IPR036179">
    <property type="entry name" value="Ig-like_dom_sf"/>
</dbReference>
<dbReference type="PANTHER" id="PTHR11640">
    <property type="entry name" value="NEPHRIN"/>
    <property type="match status" value="1"/>
</dbReference>
<evidence type="ECO:0000256" key="2">
    <source>
        <dbReference type="ARBA" id="ARBA00023136"/>
    </source>
</evidence>
<gene>
    <name evidence="8" type="ORF">MCOR_58373</name>
</gene>
<dbReference type="PANTHER" id="PTHR11640:SF31">
    <property type="entry name" value="IRREGULAR CHIASM C-ROUGHEST PROTEIN-RELATED"/>
    <property type="match status" value="1"/>
</dbReference>
<dbReference type="EMBL" id="CACVKT020010441">
    <property type="protein sequence ID" value="CAC5426686.1"/>
    <property type="molecule type" value="Genomic_DNA"/>
</dbReference>
<evidence type="ECO:0000313" key="9">
    <source>
        <dbReference type="Proteomes" id="UP000507470"/>
    </source>
</evidence>
<feature type="domain" description="Ig-like" evidence="7">
    <location>
        <begin position="169"/>
        <end position="265"/>
    </location>
</feature>
<dbReference type="PROSITE" id="PS50835">
    <property type="entry name" value="IG_LIKE"/>
    <property type="match status" value="1"/>
</dbReference>
<keyword evidence="5" id="KW-0393">Immunoglobulin domain</keyword>
<dbReference type="CDD" id="cd00096">
    <property type="entry name" value="Ig"/>
    <property type="match status" value="1"/>
</dbReference>
<evidence type="ECO:0000259" key="7">
    <source>
        <dbReference type="PROSITE" id="PS50835"/>
    </source>
</evidence>
<proteinExistence type="predicted"/>
<dbReference type="OrthoDB" id="10481289at2759"/>
<dbReference type="GO" id="GO:0005911">
    <property type="term" value="C:cell-cell junction"/>
    <property type="evidence" value="ECO:0007669"/>
    <property type="project" value="TreeGrafter"/>
</dbReference>
<keyword evidence="9" id="KW-1185">Reference proteome</keyword>
<dbReference type="GO" id="GO:0005886">
    <property type="term" value="C:plasma membrane"/>
    <property type="evidence" value="ECO:0007669"/>
    <property type="project" value="TreeGrafter"/>
</dbReference>
<protein>
    <recommendedName>
        <fullName evidence="7">Ig-like domain-containing protein</fullName>
    </recommendedName>
</protein>
<feature type="region of interest" description="Disordered" evidence="6">
    <location>
        <begin position="663"/>
        <end position="689"/>
    </location>
</feature>
<dbReference type="GO" id="GO:0098609">
    <property type="term" value="P:cell-cell adhesion"/>
    <property type="evidence" value="ECO:0007669"/>
    <property type="project" value="TreeGrafter"/>
</dbReference>
<keyword evidence="2" id="KW-0472">Membrane</keyword>
<dbReference type="Proteomes" id="UP000507470">
    <property type="component" value="Unassembled WGS sequence"/>
</dbReference>
<evidence type="ECO:0000256" key="1">
    <source>
        <dbReference type="ARBA" id="ARBA00004479"/>
    </source>
</evidence>
<evidence type="ECO:0000313" key="8">
    <source>
        <dbReference type="EMBL" id="CAC5426686.1"/>
    </source>
</evidence>
<dbReference type="InterPro" id="IPR051275">
    <property type="entry name" value="Cell_adhesion_signaling"/>
</dbReference>
<name>A0A6J8F4Q8_MYTCO</name>
<accession>A0A6J8F4Q8</accession>
<keyword evidence="4" id="KW-0325">Glycoprotein</keyword>
<dbReference type="SUPFAM" id="SSF48726">
    <property type="entry name" value="Immunoglobulin"/>
    <property type="match status" value="1"/>
</dbReference>
<organism evidence="8 9">
    <name type="scientific">Mytilus coruscus</name>
    <name type="common">Sea mussel</name>
    <dbReference type="NCBI Taxonomy" id="42192"/>
    <lineage>
        <taxon>Eukaryota</taxon>
        <taxon>Metazoa</taxon>
        <taxon>Spiralia</taxon>
        <taxon>Lophotrochozoa</taxon>
        <taxon>Mollusca</taxon>
        <taxon>Bivalvia</taxon>
        <taxon>Autobranchia</taxon>
        <taxon>Pteriomorphia</taxon>
        <taxon>Mytilida</taxon>
        <taxon>Mytiloidea</taxon>
        <taxon>Mytilidae</taxon>
        <taxon>Mytilinae</taxon>
        <taxon>Mytilus</taxon>
    </lineage>
</organism>
<evidence type="ECO:0000256" key="4">
    <source>
        <dbReference type="ARBA" id="ARBA00023180"/>
    </source>
</evidence>
<dbReference type="GO" id="GO:0050839">
    <property type="term" value="F:cell adhesion molecule binding"/>
    <property type="evidence" value="ECO:0007669"/>
    <property type="project" value="TreeGrafter"/>
</dbReference>